<dbReference type="Gene3D" id="3.40.50.300">
    <property type="entry name" value="P-loop containing nucleotide triphosphate hydrolases"/>
    <property type="match status" value="1"/>
</dbReference>
<accession>A0A075WU90</accession>
<evidence type="ECO:0000256" key="1">
    <source>
        <dbReference type="SAM" id="Coils"/>
    </source>
</evidence>
<dbReference type="InterPro" id="IPR003593">
    <property type="entry name" value="AAA+_ATPase"/>
</dbReference>
<organism evidence="3 4">
    <name type="scientific">Thermodesulfobacterium commune DSM 2178</name>
    <dbReference type="NCBI Taxonomy" id="289377"/>
    <lineage>
        <taxon>Bacteria</taxon>
        <taxon>Pseudomonadati</taxon>
        <taxon>Thermodesulfobacteriota</taxon>
        <taxon>Thermodesulfobacteria</taxon>
        <taxon>Thermodesulfobacteriales</taxon>
        <taxon>Thermodesulfobacteriaceae</taxon>
        <taxon>Thermodesulfobacterium</taxon>
    </lineage>
</organism>
<dbReference type="STRING" id="289377.HL41_06940"/>
<dbReference type="InterPro" id="IPR049945">
    <property type="entry name" value="AAA_22"/>
</dbReference>
<evidence type="ECO:0000259" key="2">
    <source>
        <dbReference type="SMART" id="SM00382"/>
    </source>
</evidence>
<dbReference type="OrthoDB" id="9797061at2"/>
<dbReference type="InterPro" id="IPR027417">
    <property type="entry name" value="P-loop_NTPase"/>
</dbReference>
<name>A0A075WU90_9BACT</name>
<gene>
    <name evidence="3" type="ORF">HL41_06940</name>
</gene>
<dbReference type="GO" id="GO:0016887">
    <property type="term" value="F:ATP hydrolysis activity"/>
    <property type="evidence" value="ECO:0007669"/>
    <property type="project" value="InterPro"/>
</dbReference>
<dbReference type="AlphaFoldDB" id="A0A075WU90"/>
<feature type="coiled-coil region" evidence="1">
    <location>
        <begin position="56"/>
        <end position="83"/>
    </location>
</feature>
<dbReference type="PANTHER" id="PTHR35894:SF5">
    <property type="entry name" value="MU-LIKE PROPHAGE FLUMU DNA TRANSPOSITION PROTEIN B"/>
    <property type="match status" value="1"/>
</dbReference>
<dbReference type="Proteomes" id="UP000028481">
    <property type="component" value="Chromosome"/>
</dbReference>
<dbReference type="InterPro" id="IPR052026">
    <property type="entry name" value="ExeA_AAA_ATPase_DNA-bind"/>
</dbReference>
<proteinExistence type="predicted"/>
<evidence type="ECO:0000313" key="4">
    <source>
        <dbReference type="Proteomes" id="UP000028481"/>
    </source>
</evidence>
<dbReference type="RefSeq" id="WP_038061545.1">
    <property type="nucleotide sequence ID" value="NZ_CP008796.1"/>
</dbReference>
<keyword evidence="1" id="KW-0175">Coiled coil</keyword>
<protein>
    <recommendedName>
        <fullName evidence="2">AAA+ ATPase domain-containing protein</fullName>
    </recommendedName>
</protein>
<dbReference type="EMBL" id="CP008796">
    <property type="protein sequence ID" value="AIH04456.1"/>
    <property type="molecule type" value="Genomic_DNA"/>
</dbReference>
<sequence>MEAQARIIDFEFADLLKLSGLTFKQLASILREKGINVSPAMLCMIKNGQKNSHPLKEQIKEILKEYIEQSKEEKETIKFLTEAQRRMLSVLEATYEDREFALIVGPSGIGKTYIVEKFAEEHEGVVIYKVAKAMSLGDLLRELCKVLKLPEWGTNYQKFSRIKESLKGKKMLIVDEADLLADESPNRFLRKIEIFRELANVCAVVLVGLPELDEAIYANVKSYIYSRMGYYAYLKEPEPQELIKYCELKGIKNIRQVAGASIGRGYFRYIDKVAKRAKKIGEELALSIMYAGKR</sequence>
<dbReference type="SMART" id="SM00382">
    <property type="entry name" value="AAA"/>
    <property type="match status" value="1"/>
</dbReference>
<evidence type="ECO:0000313" key="3">
    <source>
        <dbReference type="EMBL" id="AIH04456.1"/>
    </source>
</evidence>
<dbReference type="HOGENOM" id="CLU_946399_0_0_0"/>
<dbReference type="Pfam" id="PF13401">
    <property type="entry name" value="AAA_22"/>
    <property type="match status" value="1"/>
</dbReference>
<reference evidence="3 4" key="1">
    <citation type="journal article" date="2015" name="Genome Announc.">
        <title>Genome Sequence of a Sulfate-Reducing Thermophilic Bacterium, Thermodesulfobacterium commune DSM 2178T (Phylum Thermodesulfobacteria).</title>
        <authorList>
            <person name="Bhatnagar S."/>
            <person name="Badger J.H."/>
            <person name="Madupu R."/>
            <person name="Khouri H.M."/>
            <person name="O'Connor E.M."/>
            <person name="Robb F.T."/>
            <person name="Ward N.L."/>
            <person name="Eisen J.A."/>
        </authorList>
    </citation>
    <scope>NUCLEOTIDE SEQUENCE [LARGE SCALE GENOMIC DNA]</scope>
    <source>
        <strain evidence="3 4">DSM 2178</strain>
    </source>
</reference>
<feature type="domain" description="AAA+ ATPase" evidence="2">
    <location>
        <begin position="97"/>
        <end position="234"/>
    </location>
</feature>
<dbReference type="KEGG" id="tcm:HL41_06940"/>
<dbReference type="PANTHER" id="PTHR35894">
    <property type="entry name" value="GENERAL SECRETION PATHWAY PROTEIN A-RELATED"/>
    <property type="match status" value="1"/>
</dbReference>
<keyword evidence="4" id="KW-1185">Reference proteome</keyword>
<dbReference type="SUPFAM" id="SSF52540">
    <property type="entry name" value="P-loop containing nucleoside triphosphate hydrolases"/>
    <property type="match status" value="1"/>
</dbReference>
<dbReference type="eggNOG" id="COG2842">
    <property type="taxonomic scope" value="Bacteria"/>
</dbReference>
<dbReference type="PaxDb" id="289377-HL41_06940"/>